<gene>
    <name evidence="1" type="ORF">HK099_005649</name>
</gene>
<sequence>MRANQNTSLVEPENCSAFEVPCLEQKFEENNEEDFGDHEIPVNLKRKAEYLSEINIVHLPLLKKNKLTNIPDEKENLPFFEGETTKYNIEVEEVENCAAVDPHGESLMATDHESHSFPLTRRPSFYDDISKVGSLKKSLSVSLVEDWEESELNFEDQV</sequence>
<reference evidence="1" key="1">
    <citation type="submission" date="2020-05" db="EMBL/GenBank/DDBJ databases">
        <title>Phylogenomic resolution of chytrid fungi.</title>
        <authorList>
            <person name="Stajich J.E."/>
            <person name="Amses K."/>
            <person name="Simmons R."/>
            <person name="Seto K."/>
            <person name="Myers J."/>
            <person name="Bonds A."/>
            <person name="Quandt C.A."/>
            <person name="Barry K."/>
            <person name="Liu P."/>
            <person name="Grigoriev I."/>
            <person name="Longcore J.E."/>
            <person name="James T.Y."/>
        </authorList>
    </citation>
    <scope>NUCLEOTIDE SEQUENCE</scope>
    <source>
        <strain evidence="1">JEL0476</strain>
    </source>
</reference>
<accession>A0AAD5U8H0</accession>
<keyword evidence="2" id="KW-1185">Reference proteome</keyword>
<dbReference type="EMBL" id="JADGJW010000045">
    <property type="protein sequence ID" value="KAJ3226064.1"/>
    <property type="molecule type" value="Genomic_DNA"/>
</dbReference>
<proteinExistence type="predicted"/>
<protein>
    <submittedName>
        <fullName evidence="1">Uncharacterized protein</fullName>
    </submittedName>
</protein>
<dbReference type="AlphaFoldDB" id="A0AAD5U8H0"/>
<name>A0AAD5U8H0_9FUNG</name>
<evidence type="ECO:0000313" key="1">
    <source>
        <dbReference type="EMBL" id="KAJ3226064.1"/>
    </source>
</evidence>
<dbReference type="Proteomes" id="UP001211065">
    <property type="component" value="Unassembled WGS sequence"/>
</dbReference>
<comment type="caution">
    <text evidence="1">The sequence shown here is derived from an EMBL/GenBank/DDBJ whole genome shotgun (WGS) entry which is preliminary data.</text>
</comment>
<organism evidence="1 2">
    <name type="scientific">Clydaea vesicula</name>
    <dbReference type="NCBI Taxonomy" id="447962"/>
    <lineage>
        <taxon>Eukaryota</taxon>
        <taxon>Fungi</taxon>
        <taxon>Fungi incertae sedis</taxon>
        <taxon>Chytridiomycota</taxon>
        <taxon>Chytridiomycota incertae sedis</taxon>
        <taxon>Chytridiomycetes</taxon>
        <taxon>Lobulomycetales</taxon>
        <taxon>Lobulomycetaceae</taxon>
        <taxon>Clydaea</taxon>
    </lineage>
</organism>
<evidence type="ECO:0000313" key="2">
    <source>
        <dbReference type="Proteomes" id="UP001211065"/>
    </source>
</evidence>